<organism evidence="1 2">
    <name type="scientific">Palleniella muris</name>
    <dbReference type="NCBI Taxonomy" id="3038145"/>
    <lineage>
        <taxon>Bacteria</taxon>
        <taxon>Pseudomonadati</taxon>
        <taxon>Bacteroidota</taxon>
        <taxon>Bacteroidia</taxon>
        <taxon>Bacteroidales</taxon>
        <taxon>Prevotellaceae</taxon>
        <taxon>Palleniella</taxon>
    </lineage>
</organism>
<name>A0AC61QP42_9BACT</name>
<accession>A0AC61QP42</accession>
<keyword evidence="2" id="KW-1185">Reference proteome</keyword>
<dbReference type="Proteomes" id="UP000308886">
    <property type="component" value="Unassembled WGS sequence"/>
</dbReference>
<evidence type="ECO:0000313" key="1">
    <source>
        <dbReference type="EMBL" id="TGX81482.1"/>
    </source>
</evidence>
<comment type="caution">
    <text evidence="1">The sequence shown here is derived from an EMBL/GenBank/DDBJ whole genome shotgun (WGS) entry which is preliminary data.</text>
</comment>
<dbReference type="EMBL" id="SRZC01000016">
    <property type="protein sequence ID" value="TGX81482.1"/>
    <property type="molecule type" value="Genomic_DNA"/>
</dbReference>
<protein>
    <submittedName>
        <fullName evidence="1">Dihydrodipicolinate synthase family protein</fullName>
    </submittedName>
</protein>
<reference evidence="1" key="1">
    <citation type="submission" date="2019-04" db="EMBL/GenBank/DDBJ databases">
        <title>Microbes associate with the intestines of laboratory mice.</title>
        <authorList>
            <person name="Navarre W."/>
            <person name="Wong E."/>
            <person name="Huang K."/>
            <person name="Tropini C."/>
            <person name="Ng K."/>
            <person name="Yu B."/>
        </authorList>
    </citation>
    <scope>NUCLEOTIDE SEQUENCE</scope>
    <source>
        <strain evidence="1">NM73_A23</strain>
    </source>
</reference>
<proteinExistence type="predicted"/>
<evidence type="ECO:0000313" key="2">
    <source>
        <dbReference type="Proteomes" id="UP000308886"/>
    </source>
</evidence>
<sequence length="300" mass="32528">MNSSKYNGVVVPMVTPVTKNGFLDKEAVERIIKSFVKAGVSPLLMGTTGEGNSVSTIDGQAFIETAVNAAEGKITIYAGLTGNCFIEQLKQAGYYSASGADVIVATLPSYYALTPEQMENYYTKLADSIKGPLMLYNIAATTHMSIPVDVIERLSHHPNIVGLKDSERDMERMEKCIAIAQGRDDFAYFCGWAAQSARSLELGGNGIVPSTGNFVPGMFKELYDAAVTGDMETANRLQDETNEIAKIYQAGRTLGQSLTALKVMMQTRGLCTPDMLMPLTRLSEDEEKAVAEKAMTITNE</sequence>
<gene>
    <name evidence="1" type="ORF">E5358_10115</name>
</gene>